<dbReference type="EMBL" id="JBHTGL010000008">
    <property type="protein sequence ID" value="MFD0626436.1"/>
    <property type="molecule type" value="Genomic_DNA"/>
</dbReference>
<keyword evidence="3" id="KW-1185">Reference proteome</keyword>
<dbReference type="Proteomes" id="UP001596915">
    <property type="component" value="Unassembled WGS sequence"/>
</dbReference>
<evidence type="ECO:0000313" key="2">
    <source>
        <dbReference type="EMBL" id="MFD0626436.1"/>
    </source>
</evidence>
<keyword evidence="1" id="KW-1133">Transmembrane helix</keyword>
<evidence type="ECO:0000313" key="3">
    <source>
        <dbReference type="Proteomes" id="UP001596915"/>
    </source>
</evidence>
<sequence>MTDVSAFRASSVTYAAPAAVAESQAGRRGPVTAKPRPVGDVRAGRAVTWWRVPMLRRISGIGQTSGLLGYTVVVAVVGATMRADSVPGAPRALAVLAGIVGAYWAWRTFTSGIPSARRTARAATAPGARTRRYALLFDVGDAGDAAEGPCW</sequence>
<reference evidence="3" key="1">
    <citation type="journal article" date="2019" name="Int. J. Syst. Evol. Microbiol.">
        <title>The Global Catalogue of Microorganisms (GCM) 10K type strain sequencing project: providing services to taxonomists for standard genome sequencing and annotation.</title>
        <authorList>
            <consortium name="The Broad Institute Genomics Platform"/>
            <consortium name="The Broad Institute Genome Sequencing Center for Infectious Disease"/>
            <person name="Wu L."/>
            <person name="Ma J."/>
        </authorList>
    </citation>
    <scope>NUCLEOTIDE SEQUENCE [LARGE SCALE GENOMIC DNA]</scope>
    <source>
        <strain evidence="3">JCM 12607</strain>
    </source>
</reference>
<gene>
    <name evidence="2" type="ORF">ACFQ2K_30745</name>
</gene>
<feature type="transmembrane region" description="Helical" evidence="1">
    <location>
        <begin position="64"/>
        <end position="83"/>
    </location>
</feature>
<feature type="transmembrane region" description="Helical" evidence="1">
    <location>
        <begin position="89"/>
        <end position="106"/>
    </location>
</feature>
<comment type="caution">
    <text evidence="2">The sequence shown here is derived from an EMBL/GenBank/DDBJ whole genome shotgun (WGS) entry which is preliminary data.</text>
</comment>
<protein>
    <submittedName>
        <fullName evidence="2">Uncharacterized protein</fullName>
    </submittedName>
</protein>
<keyword evidence="1" id="KW-0812">Transmembrane</keyword>
<keyword evidence="1" id="KW-0472">Membrane</keyword>
<evidence type="ECO:0000256" key="1">
    <source>
        <dbReference type="SAM" id="Phobius"/>
    </source>
</evidence>
<accession>A0ABW2X0M2</accession>
<organism evidence="2 3">
    <name type="scientific">Streptomyces sanglieri</name>
    <dbReference type="NCBI Taxonomy" id="193460"/>
    <lineage>
        <taxon>Bacteria</taxon>
        <taxon>Bacillati</taxon>
        <taxon>Actinomycetota</taxon>
        <taxon>Actinomycetes</taxon>
        <taxon>Kitasatosporales</taxon>
        <taxon>Streptomycetaceae</taxon>
        <taxon>Streptomyces</taxon>
    </lineage>
</organism>
<name>A0ABW2X0M2_9ACTN</name>
<proteinExistence type="predicted"/>